<organism evidence="3">
    <name type="scientific">uncultured marine group II/III euryarchaeote KM3_192_B10</name>
    <dbReference type="NCBI Taxonomy" id="1457963"/>
    <lineage>
        <taxon>Archaea</taxon>
        <taxon>Methanobacteriati</taxon>
        <taxon>Methanobacteriota</taxon>
        <taxon>environmental samples</taxon>
    </lineage>
</organism>
<keyword evidence="1" id="KW-0479">Metal-binding</keyword>
<dbReference type="PANTHER" id="PTHR11820">
    <property type="entry name" value="ACYLPYRUVASE"/>
    <property type="match status" value="1"/>
</dbReference>
<reference evidence="3" key="1">
    <citation type="journal article" date="2014" name="Genome Biol. Evol.">
        <title>Pangenome evidence for extensive interdomain horizontal transfer affecting lineage core and shell genes in uncultured planktonic thaumarchaeota and euryarchaeota.</title>
        <authorList>
            <person name="Deschamps P."/>
            <person name="Zivanovic Y."/>
            <person name="Moreira D."/>
            <person name="Rodriguez-Valera F."/>
            <person name="Lopez-Garcia P."/>
        </authorList>
    </citation>
    <scope>NUCLEOTIDE SEQUENCE</scope>
</reference>
<dbReference type="InterPro" id="IPR036663">
    <property type="entry name" value="Fumarylacetoacetase_C_sf"/>
</dbReference>
<dbReference type="EMBL" id="KF900769">
    <property type="protein sequence ID" value="AIF06414.1"/>
    <property type="molecule type" value="Genomic_DNA"/>
</dbReference>
<dbReference type="GO" id="GO:0046872">
    <property type="term" value="F:metal ion binding"/>
    <property type="evidence" value="ECO:0007669"/>
    <property type="project" value="UniProtKB-KW"/>
</dbReference>
<protein>
    <submittedName>
        <fullName evidence="3">2-keto-4-pentenoate hydratase/2-oxohepta-3-ene-1,7-dioic acid hydratase (Catechol pathway) ( nagK)</fullName>
        <ecNumber evidence="3">3.7.1.5</ecNumber>
    </submittedName>
</protein>
<evidence type="ECO:0000313" key="3">
    <source>
        <dbReference type="EMBL" id="AIF06414.1"/>
    </source>
</evidence>
<feature type="domain" description="Fumarylacetoacetase-like C-terminal" evidence="2">
    <location>
        <begin position="5"/>
        <end position="184"/>
    </location>
</feature>
<keyword evidence="3" id="KW-0378">Hydrolase</keyword>
<dbReference type="GO" id="GO:0047621">
    <property type="term" value="F:acylpyruvate hydrolase activity"/>
    <property type="evidence" value="ECO:0007669"/>
    <property type="project" value="UniProtKB-EC"/>
</dbReference>
<dbReference type="InterPro" id="IPR011234">
    <property type="entry name" value="Fumarylacetoacetase-like_C"/>
</dbReference>
<dbReference type="GO" id="GO:0018773">
    <property type="term" value="F:acetylpyruvate hydrolase activity"/>
    <property type="evidence" value="ECO:0007669"/>
    <property type="project" value="TreeGrafter"/>
</dbReference>
<accession>A0A075GRM6</accession>
<dbReference type="PANTHER" id="PTHR11820:SF7">
    <property type="entry name" value="ACYLPYRUVASE FAHD1, MITOCHONDRIAL"/>
    <property type="match status" value="1"/>
</dbReference>
<dbReference type="EC" id="3.7.1.5" evidence="3"/>
<sequence length="199" mass="21313">MNGAWGVRRNYHAHAEEMGGVAPSTPKFFFMPPIAIVEADENGDVDIALGNSEHQIEHEVELVVKIGENFEPVMMAVGCDTTDRTVQAVAKSKGTSWLEAKGFPGAAVVGGWIPYKDEAYNIGLSVNGNVRQESNTSLMVHSVNTLITALRENEDLSEGDLIFTGTPAGVGSLTPGDKVTAWMKNESGEIISQFSGTCQ</sequence>
<evidence type="ECO:0000256" key="1">
    <source>
        <dbReference type="ARBA" id="ARBA00022723"/>
    </source>
</evidence>
<proteinExistence type="predicted"/>
<evidence type="ECO:0000259" key="2">
    <source>
        <dbReference type="Pfam" id="PF01557"/>
    </source>
</evidence>
<name>A0A075GRM6_9EURY</name>
<dbReference type="Pfam" id="PF01557">
    <property type="entry name" value="FAA_hydrolase"/>
    <property type="match status" value="1"/>
</dbReference>
<dbReference type="SUPFAM" id="SSF56529">
    <property type="entry name" value="FAH"/>
    <property type="match status" value="1"/>
</dbReference>
<dbReference type="Gene3D" id="3.90.850.10">
    <property type="entry name" value="Fumarylacetoacetase-like, C-terminal domain"/>
    <property type="match status" value="1"/>
</dbReference>
<dbReference type="AlphaFoldDB" id="A0A075GRM6"/>
<gene>
    <name evidence="3" type="primary">nagK</name>
</gene>